<reference evidence="1" key="2">
    <citation type="submission" date="2019-01" db="UniProtKB">
        <authorList>
            <consortium name="EnsemblPlants"/>
        </authorList>
    </citation>
    <scope>IDENTIFICATION</scope>
    <source>
        <strain evidence="1">cv. Heinz 1706</strain>
    </source>
</reference>
<reference evidence="1" key="1">
    <citation type="journal article" date="2012" name="Nature">
        <title>The tomato genome sequence provides insights into fleshy fruit evolution.</title>
        <authorList>
            <consortium name="Tomato Genome Consortium"/>
        </authorList>
    </citation>
    <scope>NUCLEOTIDE SEQUENCE [LARGE SCALE GENOMIC DNA]</scope>
    <source>
        <strain evidence="1">cv. Heinz 1706</strain>
    </source>
</reference>
<dbReference type="EnsemblPlants" id="Solyc01g109505.1.1">
    <property type="protein sequence ID" value="Solyc01g109505.1.1"/>
    <property type="gene ID" value="Solyc01g109505.1"/>
</dbReference>
<accession>A0A3Q7FDM7</accession>
<evidence type="ECO:0000313" key="2">
    <source>
        <dbReference type="Proteomes" id="UP000004994"/>
    </source>
</evidence>
<dbReference type="AlphaFoldDB" id="A0A3Q7FDM7"/>
<sequence>MTASLFKDNVSSSGKISMHVFLLLCLPPNSSFMMIHWLHIEVHSLQRSPNVAINNFSFRILKQSDITNTSDTYTLTFLMKQAVNNIN</sequence>
<name>A0A3Q7FDM7_SOLLC</name>
<protein>
    <submittedName>
        <fullName evidence="1">Uncharacterized protein</fullName>
    </submittedName>
</protein>
<keyword evidence="2" id="KW-1185">Reference proteome</keyword>
<evidence type="ECO:0000313" key="1">
    <source>
        <dbReference type="EnsemblPlants" id="Solyc01g109505.1.1"/>
    </source>
</evidence>
<proteinExistence type="predicted"/>
<dbReference type="Gramene" id="Solyc01g109505.1.1">
    <property type="protein sequence ID" value="Solyc01g109505.1.1"/>
    <property type="gene ID" value="Solyc01g109505.1"/>
</dbReference>
<dbReference type="InParanoid" id="A0A3Q7FDM7"/>
<organism evidence="1">
    <name type="scientific">Solanum lycopersicum</name>
    <name type="common">Tomato</name>
    <name type="synonym">Lycopersicon esculentum</name>
    <dbReference type="NCBI Taxonomy" id="4081"/>
    <lineage>
        <taxon>Eukaryota</taxon>
        <taxon>Viridiplantae</taxon>
        <taxon>Streptophyta</taxon>
        <taxon>Embryophyta</taxon>
        <taxon>Tracheophyta</taxon>
        <taxon>Spermatophyta</taxon>
        <taxon>Magnoliopsida</taxon>
        <taxon>eudicotyledons</taxon>
        <taxon>Gunneridae</taxon>
        <taxon>Pentapetalae</taxon>
        <taxon>asterids</taxon>
        <taxon>lamiids</taxon>
        <taxon>Solanales</taxon>
        <taxon>Solanaceae</taxon>
        <taxon>Solanoideae</taxon>
        <taxon>Solaneae</taxon>
        <taxon>Solanum</taxon>
        <taxon>Solanum subgen. Lycopersicon</taxon>
    </lineage>
</organism>
<dbReference type="Proteomes" id="UP000004994">
    <property type="component" value="Chromosome 1"/>
</dbReference>